<reference evidence="2" key="1">
    <citation type="journal article" date="2019" name="Int. J. Syst. Evol. Microbiol.">
        <title>The Global Catalogue of Microorganisms (GCM) 10K type strain sequencing project: providing services to taxonomists for standard genome sequencing and annotation.</title>
        <authorList>
            <consortium name="The Broad Institute Genomics Platform"/>
            <consortium name="The Broad Institute Genome Sequencing Center for Infectious Disease"/>
            <person name="Wu L."/>
            <person name="Ma J."/>
        </authorList>
    </citation>
    <scope>NUCLEOTIDE SEQUENCE [LARGE SCALE GENOMIC DNA]</scope>
    <source>
        <strain evidence="2">JCM 17656</strain>
    </source>
</reference>
<name>A0ABP6Z408_9ACTN</name>
<organism evidence="1 2">
    <name type="scientific">Streptomyces osmaniensis</name>
    <dbReference type="NCBI Taxonomy" id="593134"/>
    <lineage>
        <taxon>Bacteria</taxon>
        <taxon>Bacillati</taxon>
        <taxon>Actinomycetota</taxon>
        <taxon>Actinomycetes</taxon>
        <taxon>Kitasatosporales</taxon>
        <taxon>Streptomycetaceae</taxon>
        <taxon>Streptomyces</taxon>
    </lineage>
</organism>
<evidence type="ECO:0000313" key="2">
    <source>
        <dbReference type="Proteomes" id="UP001500707"/>
    </source>
</evidence>
<proteinExistence type="predicted"/>
<accession>A0ABP6Z408</accession>
<comment type="caution">
    <text evidence="1">The sequence shown here is derived from an EMBL/GenBank/DDBJ whole genome shotgun (WGS) entry which is preliminary data.</text>
</comment>
<dbReference type="EMBL" id="BAABCE010000038">
    <property type="protein sequence ID" value="GAA3595474.1"/>
    <property type="molecule type" value="Genomic_DNA"/>
</dbReference>
<sequence>MSSGIQDCWVLVPLGMDSMDCATKWPTYAVRDMVPTAMTGLARRRSRGRRSIATVAALAARPPFGAQGPVRLRETGDARHQGSVFEFGVTQVSAWM</sequence>
<evidence type="ECO:0000313" key="1">
    <source>
        <dbReference type="EMBL" id="GAA3595474.1"/>
    </source>
</evidence>
<keyword evidence="2" id="KW-1185">Reference proteome</keyword>
<dbReference type="Proteomes" id="UP001500707">
    <property type="component" value="Unassembled WGS sequence"/>
</dbReference>
<gene>
    <name evidence="1" type="ORF">GCM10022295_90850</name>
</gene>
<protein>
    <submittedName>
        <fullName evidence="1">Uncharacterized protein</fullName>
    </submittedName>
</protein>